<dbReference type="Pfam" id="PF13028">
    <property type="entry name" value="DUF3889"/>
    <property type="match status" value="1"/>
</dbReference>
<dbReference type="RefSeq" id="WP_066235613.1">
    <property type="nucleotide sequence ID" value="NZ_JARTFQ010000008.1"/>
</dbReference>
<dbReference type="InterPro" id="IPR024987">
    <property type="entry name" value="DUF3889"/>
</dbReference>
<evidence type="ECO:0000313" key="2">
    <source>
        <dbReference type="Proteomes" id="UP001342826"/>
    </source>
</evidence>
<keyword evidence="2" id="KW-1185">Reference proteome</keyword>
<gene>
    <name evidence="1" type="ORF">P9271_03465</name>
</gene>
<sequence>MKHLSFTKIVVTLFVVVLLFSAGLDVYGQHNNIDYKQWSRIAISTVKKEYPAAQLTDYKYVGRAEVTAEEAKDIFNIVVKEGNESFNVKAEVFFNPKDGKLITVQLERVAS</sequence>
<organism evidence="1 2">
    <name type="scientific">Metabacillus fastidiosus</name>
    <dbReference type="NCBI Taxonomy" id="1458"/>
    <lineage>
        <taxon>Bacteria</taxon>
        <taxon>Bacillati</taxon>
        <taxon>Bacillota</taxon>
        <taxon>Bacilli</taxon>
        <taxon>Bacillales</taxon>
        <taxon>Bacillaceae</taxon>
        <taxon>Metabacillus</taxon>
    </lineage>
</organism>
<protein>
    <submittedName>
        <fullName evidence="1">DUF3889 domain-containing protein</fullName>
    </submittedName>
</protein>
<comment type="caution">
    <text evidence="1">The sequence shown here is derived from an EMBL/GenBank/DDBJ whole genome shotgun (WGS) entry which is preliminary data.</text>
</comment>
<dbReference type="Gene3D" id="3.10.450.390">
    <property type="entry name" value="Protein of unknown function DUF3889"/>
    <property type="match status" value="1"/>
</dbReference>
<proteinExistence type="predicted"/>
<accession>A0ABU6NTC7</accession>
<dbReference type="GeneID" id="301143293"/>
<name>A0ABU6NTC7_9BACI</name>
<reference evidence="1 2" key="1">
    <citation type="submission" date="2023-03" db="EMBL/GenBank/DDBJ databases">
        <title>Bacillus Genome Sequencing.</title>
        <authorList>
            <person name="Dunlap C."/>
        </authorList>
    </citation>
    <scope>NUCLEOTIDE SEQUENCE [LARGE SCALE GENOMIC DNA]</scope>
    <source>
        <strain evidence="1 2">NRS-1717</strain>
    </source>
</reference>
<evidence type="ECO:0000313" key="1">
    <source>
        <dbReference type="EMBL" id="MED4400401.1"/>
    </source>
</evidence>
<dbReference type="EMBL" id="JARTFS010000003">
    <property type="protein sequence ID" value="MED4400401.1"/>
    <property type="molecule type" value="Genomic_DNA"/>
</dbReference>
<dbReference type="Proteomes" id="UP001342826">
    <property type="component" value="Unassembled WGS sequence"/>
</dbReference>